<feature type="transmembrane region" description="Helical" evidence="1">
    <location>
        <begin position="49"/>
        <end position="73"/>
    </location>
</feature>
<organism evidence="2 3">
    <name type="scientific">Kerstersia gyiorum</name>
    <dbReference type="NCBI Taxonomy" id="206506"/>
    <lineage>
        <taxon>Bacteria</taxon>
        <taxon>Pseudomonadati</taxon>
        <taxon>Pseudomonadota</taxon>
        <taxon>Betaproteobacteria</taxon>
        <taxon>Burkholderiales</taxon>
        <taxon>Alcaligenaceae</taxon>
        <taxon>Kerstersia</taxon>
    </lineage>
</organism>
<evidence type="ECO:0000313" key="3">
    <source>
        <dbReference type="Proteomes" id="UP000078084"/>
    </source>
</evidence>
<name>A0A171KPK2_9BURK</name>
<protein>
    <recommendedName>
        <fullName evidence="4">DUF2254 domain-containing protein</fullName>
    </recommendedName>
</protein>
<feature type="transmembrane region" description="Helical" evidence="1">
    <location>
        <begin position="7"/>
        <end position="29"/>
    </location>
</feature>
<gene>
    <name evidence="2" type="ORF">AAV32_14865</name>
</gene>
<evidence type="ECO:0008006" key="4">
    <source>
        <dbReference type="Google" id="ProtNLM"/>
    </source>
</evidence>
<keyword evidence="1" id="KW-0812">Transmembrane</keyword>
<keyword evidence="3" id="KW-1185">Reference proteome</keyword>
<dbReference type="Proteomes" id="UP000078084">
    <property type="component" value="Unassembled WGS sequence"/>
</dbReference>
<feature type="transmembrane region" description="Helical" evidence="1">
    <location>
        <begin position="126"/>
        <end position="147"/>
    </location>
</feature>
<dbReference type="PATRIC" id="fig|206506.3.peg.3166"/>
<dbReference type="STRING" id="206506.AAV32_14865"/>
<proteinExistence type="predicted"/>
<accession>A0A171KPK2</accession>
<reference evidence="2 3" key="1">
    <citation type="submission" date="2015-04" db="EMBL/GenBank/DDBJ databases">
        <title>Genome sequence of Kerstersia gyiorum CG1.</title>
        <authorList>
            <person name="Greninger A.L."/>
            <person name="Kozyreva V."/>
            <person name="Chaturvedi V."/>
        </authorList>
    </citation>
    <scope>NUCLEOTIDE SEQUENCE [LARGE SCALE GENOMIC DNA]</scope>
    <source>
        <strain evidence="2 3">CG1</strain>
    </source>
</reference>
<dbReference type="Pfam" id="PF10011">
    <property type="entry name" value="DUF2254"/>
    <property type="match status" value="1"/>
</dbReference>
<comment type="caution">
    <text evidence="2">The sequence shown here is derived from an EMBL/GenBank/DDBJ whole genome shotgun (WGS) entry which is preliminary data.</text>
</comment>
<feature type="transmembrane region" description="Helical" evidence="1">
    <location>
        <begin position="93"/>
        <end position="114"/>
    </location>
</feature>
<keyword evidence="1" id="KW-0472">Membrane</keyword>
<dbReference type="InterPro" id="IPR018723">
    <property type="entry name" value="DUF2254_membrane"/>
</dbReference>
<dbReference type="AlphaFoldDB" id="A0A171KPK2"/>
<sequence length="412" mass="44777">MRQLSRRLWVHTTLIGLLGVVAAMLAALVERYVPPWEVPSNIGDNSVFTLLQIMASSMLAVTTFSLSIMNAAYDASTNNVTPRATRLLMEDRITQNALSAFIGSFIFSIVGIIVLQTGAYGERGRFVMFVVTIAVIALVVISLLRWIDHLTRLGRVTDTSSRIEDTARQALDARLVHPYLGGLPLHAPKTEVPATAVPVMAAAIGNVQFLDMVALARCCEQHDCDAYVPAIPGTFAYTDTPLAWLHRADGQPLPESALTTCHACFTLGAERAFDQDPRFCLAVIGEIGARAVNDPGTAIDIIGRMARLLQRWADGCASPVAEPTLYPRIRVAPLTAAELFADAFTLISRNSAGMIEVQVRLQRTLHALARTGNADFRAAAREQAQLALERAESALVLEQEKLQLRRAAHDAA</sequence>
<evidence type="ECO:0000313" key="2">
    <source>
        <dbReference type="EMBL" id="KKO70819.1"/>
    </source>
</evidence>
<dbReference type="EMBL" id="LBNE01000012">
    <property type="protein sequence ID" value="KKO70819.1"/>
    <property type="molecule type" value="Genomic_DNA"/>
</dbReference>
<keyword evidence="1" id="KW-1133">Transmembrane helix</keyword>
<evidence type="ECO:0000256" key="1">
    <source>
        <dbReference type="SAM" id="Phobius"/>
    </source>
</evidence>